<feature type="transmembrane region" description="Helical" evidence="1">
    <location>
        <begin position="20"/>
        <end position="39"/>
    </location>
</feature>
<keyword evidence="3" id="KW-1185">Reference proteome</keyword>
<accession>A0A1G9T4T1</accession>
<organism evidence="2 3">
    <name type="scientific">Siphonobacter aquaeclarae</name>
    <dbReference type="NCBI Taxonomy" id="563176"/>
    <lineage>
        <taxon>Bacteria</taxon>
        <taxon>Pseudomonadati</taxon>
        <taxon>Bacteroidota</taxon>
        <taxon>Cytophagia</taxon>
        <taxon>Cytophagales</taxon>
        <taxon>Cytophagaceae</taxon>
        <taxon>Siphonobacter</taxon>
    </lineage>
</organism>
<sequence length="40" mass="4592">MAEQEEEEGGWDIVRKWKAGAVALAFCFLTVFSFQFFVFG</sequence>
<name>A0A1G9T4T1_9BACT</name>
<evidence type="ECO:0000313" key="2">
    <source>
        <dbReference type="EMBL" id="SDM42637.1"/>
    </source>
</evidence>
<evidence type="ECO:0000313" key="3">
    <source>
        <dbReference type="Proteomes" id="UP000198901"/>
    </source>
</evidence>
<keyword evidence="1" id="KW-0472">Membrane</keyword>
<gene>
    <name evidence="2" type="ORF">SAMN04488090_3412</name>
</gene>
<reference evidence="2 3" key="1">
    <citation type="submission" date="2016-10" db="EMBL/GenBank/DDBJ databases">
        <authorList>
            <person name="de Groot N.N."/>
        </authorList>
    </citation>
    <scope>NUCLEOTIDE SEQUENCE [LARGE SCALE GENOMIC DNA]</scope>
    <source>
        <strain evidence="2 3">DSM 21668</strain>
    </source>
</reference>
<keyword evidence="1" id="KW-0812">Transmembrane</keyword>
<dbReference type="EMBL" id="FNGS01000006">
    <property type="protein sequence ID" value="SDM42637.1"/>
    <property type="molecule type" value="Genomic_DNA"/>
</dbReference>
<proteinExistence type="predicted"/>
<dbReference type="Proteomes" id="UP000198901">
    <property type="component" value="Unassembled WGS sequence"/>
</dbReference>
<keyword evidence="1" id="KW-1133">Transmembrane helix</keyword>
<dbReference type="AlphaFoldDB" id="A0A1G9T4T1"/>
<protein>
    <submittedName>
        <fullName evidence="2">Uncharacterized protein</fullName>
    </submittedName>
</protein>
<evidence type="ECO:0000256" key="1">
    <source>
        <dbReference type="SAM" id="Phobius"/>
    </source>
</evidence>
<dbReference type="STRING" id="563176.SAMN04488090_3412"/>